<dbReference type="Pfam" id="PF13223">
    <property type="entry name" value="DUF4031"/>
    <property type="match status" value="1"/>
</dbReference>
<proteinExistence type="predicted"/>
<feature type="region of interest" description="Disordered" evidence="1">
    <location>
        <begin position="81"/>
        <end position="103"/>
    </location>
</feature>
<organism evidence="3 4">
    <name type="scientific">Amycolatopsis roodepoortensis</name>
    <dbReference type="NCBI Taxonomy" id="700274"/>
    <lineage>
        <taxon>Bacteria</taxon>
        <taxon>Bacillati</taxon>
        <taxon>Actinomycetota</taxon>
        <taxon>Actinomycetes</taxon>
        <taxon>Pseudonocardiales</taxon>
        <taxon>Pseudonocardiaceae</taxon>
        <taxon>Amycolatopsis</taxon>
    </lineage>
</organism>
<protein>
    <recommendedName>
        <fullName evidence="2">DUF4031 domain-containing protein</fullName>
    </recommendedName>
</protein>
<dbReference type="InterPro" id="IPR025109">
    <property type="entry name" value="DUF4031"/>
</dbReference>
<evidence type="ECO:0000259" key="2">
    <source>
        <dbReference type="Pfam" id="PF13223"/>
    </source>
</evidence>
<name>A0ABR9LIE4_9PSEU</name>
<evidence type="ECO:0000313" key="3">
    <source>
        <dbReference type="EMBL" id="MBE1580456.1"/>
    </source>
</evidence>
<feature type="compositionally biased region" description="Polar residues" evidence="1">
    <location>
        <begin position="86"/>
        <end position="103"/>
    </location>
</feature>
<keyword evidence="4" id="KW-1185">Reference proteome</keyword>
<comment type="caution">
    <text evidence="3">The sequence shown here is derived from an EMBL/GenBank/DDBJ whole genome shotgun (WGS) entry which is preliminary data.</text>
</comment>
<accession>A0ABR9LIE4</accession>
<dbReference type="Proteomes" id="UP000656548">
    <property type="component" value="Unassembled WGS sequence"/>
</dbReference>
<feature type="domain" description="DUF4031" evidence="2">
    <location>
        <begin position="1"/>
        <end position="75"/>
    </location>
</feature>
<evidence type="ECO:0000313" key="4">
    <source>
        <dbReference type="Proteomes" id="UP000656548"/>
    </source>
</evidence>
<evidence type="ECO:0000256" key="1">
    <source>
        <dbReference type="SAM" id="MobiDB-lite"/>
    </source>
</evidence>
<reference evidence="3 4" key="1">
    <citation type="submission" date="2020-10" db="EMBL/GenBank/DDBJ databases">
        <title>Sequencing the genomes of 1000 actinobacteria strains.</title>
        <authorList>
            <person name="Klenk H.-P."/>
        </authorList>
    </citation>
    <scope>NUCLEOTIDE SEQUENCE [LARGE SCALE GENOMIC DNA]</scope>
    <source>
        <strain evidence="3 4">DSM 46661</strain>
    </source>
</reference>
<gene>
    <name evidence="3" type="ORF">H4W30_007537</name>
</gene>
<dbReference type="EMBL" id="JADBEJ010000006">
    <property type="protein sequence ID" value="MBE1580456.1"/>
    <property type="molecule type" value="Genomic_DNA"/>
</dbReference>
<sequence length="103" mass="11737">MIADTEDELHAFAARLGLQRSWFQDPRVRSHKRLSPARPGSFAAETWHYDITRSKRDLALQLGAADVGWRDLPDLIKHRMAHGTCRSEQPRLSSTETQGGNER</sequence>